<sequence length="87" mass="10037">MLDDRFDVLYAKVSPWVNGSIWVGKMNMAAKRVRTNTEGTFPQDKVSELLATQTDQKIIDLFNRYKDNPMIEWKESIKKVAIEAGLM</sequence>
<proteinExistence type="predicted"/>
<organism evidence="1">
    <name type="scientific">bioreactor metagenome</name>
    <dbReference type="NCBI Taxonomy" id="1076179"/>
    <lineage>
        <taxon>unclassified sequences</taxon>
        <taxon>metagenomes</taxon>
        <taxon>ecological metagenomes</taxon>
    </lineage>
</organism>
<gene>
    <name evidence="1" type="ORF">SDC9_204529</name>
</gene>
<dbReference type="EMBL" id="VSSQ01127643">
    <property type="protein sequence ID" value="MPN56836.1"/>
    <property type="molecule type" value="Genomic_DNA"/>
</dbReference>
<comment type="caution">
    <text evidence="1">The sequence shown here is derived from an EMBL/GenBank/DDBJ whole genome shotgun (WGS) entry which is preliminary data.</text>
</comment>
<reference evidence="1" key="1">
    <citation type="submission" date="2019-08" db="EMBL/GenBank/DDBJ databases">
        <authorList>
            <person name="Kucharzyk K."/>
            <person name="Murdoch R.W."/>
            <person name="Higgins S."/>
            <person name="Loffler F."/>
        </authorList>
    </citation>
    <scope>NUCLEOTIDE SEQUENCE</scope>
</reference>
<dbReference type="AlphaFoldDB" id="A0A645J060"/>
<accession>A0A645J060</accession>
<name>A0A645J060_9ZZZZ</name>
<evidence type="ECO:0000313" key="1">
    <source>
        <dbReference type="EMBL" id="MPN56836.1"/>
    </source>
</evidence>
<protein>
    <submittedName>
        <fullName evidence="1">Uncharacterized protein</fullName>
    </submittedName>
</protein>